<dbReference type="GeneID" id="78521370"/>
<evidence type="ECO:0000256" key="10">
    <source>
        <dbReference type="ARBA" id="ARBA00032873"/>
    </source>
</evidence>
<dbReference type="InterPro" id="IPR033749">
    <property type="entry name" value="Polyprenyl_synt_CS"/>
</dbReference>
<dbReference type="SFLD" id="SFLDG01017">
    <property type="entry name" value="Polyprenyl_Transferase_Like"/>
    <property type="match status" value="1"/>
</dbReference>
<dbReference type="FunFam" id="1.10.600.10:FF:000001">
    <property type="entry name" value="Geranylgeranyl diphosphate synthase"/>
    <property type="match status" value="1"/>
</dbReference>
<dbReference type="InterPro" id="IPR008949">
    <property type="entry name" value="Isoprenoid_synthase_dom_sf"/>
</dbReference>
<dbReference type="SFLD" id="SFLDS00005">
    <property type="entry name" value="Isoprenoid_Synthase_Type_I"/>
    <property type="match status" value="1"/>
</dbReference>
<dbReference type="GO" id="GO:0046872">
    <property type="term" value="F:metal ion binding"/>
    <property type="evidence" value="ECO:0007669"/>
    <property type="project" value="UniProtKB-KW"/>
</dbReference>
<organism evidence="13 14">
    <name type="scientific">Liquorilactobacillus nagelii</name>
    <dbReference type="NCBI Taxonomy" id="82688"/>
    <lineage>
        <taxon>Bacteria</taxon>
        <taxon>Bacillati</taxon>
        <taxon>Bacillota</taxon>
        <taxon>Bacilli</taxon>
        <taxon>Lactobacillales</taxon>
        <taxon>Lactobacillaceae</taxon>
        <taxon>Liquorilactobacillus</taxon>
    </lineage>
</organism>
<comment type="catalytic activity">
    <reaction evidence="11">
        <text>isopentenyl diphosphate + (2E)-geranyl diphosphate = (2E,6E)-farnesyl diphosphate + diphosphate</text>
        <dbReference type="Rhea" id="RHEA:19361"/>
        <dbReference type="ChEBI" id="CHEBI:33019"/>
        <dbReference type="ChEBI" id="CHEBI:58057"/>
        <dbReference type="ChEBI" id="CHEBI:128769"/>
        <dbReference type="ChEBI" id="CHEBI:175763"/>
        <dbReference type="EC" id="2.5.1.10"/>
    </reaction>
</comment>
<keyword evidence="6" id="KW-0479">Metal-binding</keyword>
<name>A0A3Q8CGR3_9LACO</name>
<dbReference type="GO" id="GO:0004337">
    <property type="term" value="F:(2E,6E)-farnesyl diphosphate synthase activity"/>
    <property type="evidence" value="ECO:0007669"/>
    <property type="project" value="UniProtKB-EC"/>
</dbReference>
<keyword evidence="7" id="KW-0460">Magnesium</keyword>
<evidence type="ECO:0000256" key="1">
    <source>
        <dbReference type="ARBA" id="ARBA00001946"/>
    </source>
</evidence>
<evidence type="ECO:0000256" key="9">
    <source>
        <dbReference type="ARBA" id="ARBA00032380"/>
    </source>
</evidence>
<dbReference type="KEGG" id="lng:BSQ50_06690"/>
<dbReference type="EC" id="2.5.1.10" evidence="3"/>
<evidence type="ECO:0000256" key="11">
    <source>
        <dbReference type="ARBA" id="ARBA00049399"/>
    </source>
</evidence>
<dbReference type="InterPro" id="IPR000092">
    <property type="entry name" value="Polyprenyl_synt"/>
</dbReference>
<dbReference type="GO" id="GO:0016114">
    <property type="term" value="P:terpenoid biosynthetic process"/>
    <property type="evidence" value="ECO:0007669"/>
    <property type="project" value="UniProtKB-ARBA"/>
</dbReference>
<dbReference type="PROSITE" id="PS00723">
    <property type="entry name" value="POLYPRENYL_SYNTHASE_1"/>
    <property type="match status" value="1"/>
</dbReference>
<proteinExistence type="inferred from homology"/>
<evidence type="ECO:0000256" key="7">
    <source>
        <dbReference type="ARBA" id="ARBA00022842"/>
    </source>
</evidence>
<evidence type="ECO:0000256" key="4">
    <source>
        <dbReference type="ARBA" id="ARBA00015100"/>
    </source>
</evidence>
<dbReference type="AlphaFoldDB" id="A0A3Q8CGR3"/>
<comment type="similarity">
    <text evidence="2 12">Belongs to the FPP/GGPP synthase family.</text>
</comment>
<keyword evidence="5 12" id="KW-0808">Transferase</keyword>
<dbReference type="GO" id="GO:0005737">
    <property type="term" value="C:cytoplasm"/>
    <property type="evidence" value="ECO:0007669"/>
    <property type="project" value="UniProtKB-ARBA"/>
</dbReference>
<dbReference type="NCBIfam" id="NF045485">
    <property type="entry name" value="FPPsyn"/>
    <property type="match status" value="1"/>
</dbReference>
<dbReference type="RefSeq" id="WP_057885893.1">
    <property type="nucleotide sequence ID" value="NZ_CP018180.1"/>
</dbReference>
<keyword evidence="8" id="KW-0414">Isoprene biosynthesis</keyword>
<keyword evidence="14" id="KW-1185">Reference proteome</keyword>
<dbReference type="SUPFAM" id="SSF48576">
    <property type="entry name" value="Terpenoid synthases"/>
    <property type="match status" value="1"/>
</dbReference>
<protein>
    <recommendedName>
        <fullName evidence="4">Farnesyl diphosphate synthase</fullName>
        <ecNumber evidence="3">2.5.1.10</ecNumber>
    </recommendedName>
    <alternativeName>
        <fullName evidence="10">(2E,6E)-farnesyl diphosphate synthase</fullName>
    </alternativeName>
    <alternativeName>
        <fullName evidence="9">Geranyltranstransferase</fullName>
    </alternativeName>
</protein>
<dbReference type="PANTHER" id="PTHR43281">
    <property type="entry name" value="FARNESYL DIPHOSPHATE SYNTHASE"/>
    <property type="match status" value="1"/>
</dbReference>
<dbReference type="Proteomes" id="UP000324497">
    <property type="component" value="Chromosome"/>
</dbReference>
<evidence type="ECO:0000256" key="6">
    <source>
        <dbReference type="ARBA" id="ARBA00022723"/>
    </source>
</evidence>
<reference evidence="13 14" key="1">
    <citation type="submission" date="2016-11" db="EMBL/GenBank/DDBJ databases">
        <title>Interaction between Lactobacillus species and yeast in water kefir.</title>
        <authorList>
            <person name="Behr J."/>
            <person name="Xu D."/>
            <person name="Vogel R.F."/>
        </authorList>
    </citation>
    <scope>NUCLEOTIDE SEQUENCE [LARGE SCALE GENOMIC DNA]</scope>
    <source>
        <strain evidence="13 14">TMW 1.1827</strain>
    </source>
</reference>
<evidence type="ECO:0000256" key="2">
    <source>
        <dbReference type="ARBA" id="ARBA00006706"/>
    </source>
</evidence>
<evidence type="ECO:0000256" key="8">
    <source>
        <dbReference type="ARBA" id="ARBA00023229"/>
    </source>
</evidence>
<evidence type="ECO:0000256" key="12">
    <source>
        <dbReference type="RuleBase" id="RU004466"/>
    </source>
</evidence>
<dbReference type="Gene3D" id="1.10.600.10">
    <property type="entry name" value="Farnesyl Diphosphate Synthase"/>
    <property type="match status" value="1"/>
</dbReference>
<dbReference type="PROSITE" id="PS00444">
    <property type="entry name" value="POLYPRENYL_SYNTHASE_2"/>
    <property type="match status" value="1"/>
</dbReference>
<dbReference type="EMBL" id="CP018180">
    <property type="protein sequence ID" value="AUJ32273.1"/>
    <property type="molecule type" value="Genomic_DNA"/>
</dbReference>
<sequence length="298" mass="32328">MNRTKLEKFTRHYRTLINQDLQQYLTSLTGNVNLVKAMSYSVMAGGKRIRPLLVLAVCHDLTGEITEGALTVAASLELLHTYSLIHDDLPEMDNDDLRRGRLTNHKVFGQAAAVLAGDALLTNAFAWLATADLPSGEVVKLIGCLGQAAGAEGMVSGQMSDILGENQKLKLAELQQLHRQKTGALLLYACQAGAILAGASSKIENLIIIYGQAFGLAFQIYDDILDETSTTVEQGKRVHKDQTEHKNTYPGLLGISGAQEALAQALEQAAEALEKLRSLGYECPLLKDMLGYFAGEKK</sequence>
<evidence type="ECO:0000313" key="13">
    <source>
        <dbReference type="EMBL" id="AUJ32273.1"/>
    </source>
</evidence>
<dbReference type="CDD" id="cd00685">
    <property type="entry name" value="Trans_IPPS_HT"/>
    <property type="match status" value="1"/>
</dbReference>
<dbReference type="PANTHER" id="PTHR43281:SF1">
    <property type="entry name" value="FARNESYL DIPHOSPHATE SYNTHASE"/>
    <property type="match status" value="1"/>
</dbReference>
<dbReference type="InterPro" id="IPR053378">
    <property type="entry name" value="Prenyl_diphosphate_synthase"/>
</dbReference>
<evidence type="ECO:0000313" key="14">
    <source>
        <dbReference type="Proteomes" id="UP000324497"/>
    </source>
</evidence>
<gene>
    <name evidence="13" type="ORF">BSQ50_06690</name>
</gene>
<comment type="cofactor">
    <cofactor evidence="1">
        <name>Mg(2+)</name>
        <dbReference type="ChEBI" id="CHEBI:18420"/>
    </cofactor>
</comment>
<accession>A0A3Q8CGR3</accession>
<dbReference type="Pfam" id="PF00348">
    <property type="entry name" value="polyprenyl_synt"/>
    <property type="match status" value="1"/>
</dbReference>
<evidence type="ECO:0000256" key="3">
    <source>
        <dbReference type="ARBA" id="ARBA00012439"/>
    </source>
</evidence>
<evidence type="ECO:0000256" key="5">
    <source>
        <dbReference type="ARBA" id="ARBA00022679"/>
    </source>
</evidence>